<sequence length="119" mass="13957">MNFFNRKDEDINVKTKKSFVSNYQKFIVLRSLLSTNINFVNPIWALLYEIYERSKKEDGIAISSLGLDNGIPLTSVLRYVDEMTNDGIIHKVRDKKDKRRMLVKMEPKIDEQLDAIFDL</sequence>
<dbReference type="RefSeq" id="WP_072559369.1">
    <property type="nucleotide sequence ID" value="NZ_CP018154.1"/>
</dbReference>
<dbReference type="SUPFAM" id="SSF46785">
    <property type="entry name" value="Winged helix' DNA-binding domain"/>
    <property type="match status" value="1"/>
</dbReference>
<evidence type="ECO:0000313" key="2">
    <source>
        <dbReference type="Proteomes" id="UP000242561"/>
    </source>
</evidence>
<dbReference type="Gene3D" id="1.10.10.10">
    <property type="entry name" value="Winged helix-like DNA-binding domain superfamily/Winged helix DNA-binding domain"/>
    <property type="match status" value="1"/>
</dbReference>
<protein>
    <recommendedName>
        <fullName evidence="3">MarR family transcriptional regulator</fullName>
    </recommendedName>
</protein>
<dbReference type="OrthoDB" id="7594920at2"/>
<dbReference type="AlphaFoldDB" id="A0A1L3JC65"/>
<dbReference type="STRING" id="1913578.LPB140_07850"/>
<evidence type="ECO:0008006" key="3">
    <source>
        <dbReference type="Google" id="ProtNLM"/>
    </source>
</evidence>
<dbReference type="InterPro" id="IPR036390">
    <property type="entry name" value="WH_DNA-bd_sf"/>
</dbReference>
<proteinExistence type="predicted"/>
<reference evidence="1 2" key="1">
    <citation type="submission" date="2016-11" db="EMBL/GenBank/DDBJ databases">
        <title>Sphingorhabdus sp. LPB0140, isolated from marine environment.</title>
        <authorList>
            <person name="Kim E."/>
            <person name="Yi H."/>
        </authorList>
    </citation>
    <scope>NUCLEOTIDE SEQUENCE [LARGE SCALE GENOMIC DNA]</scope>
    <source>
        <strain evidence="1 2">LPB0140</strain>
    </source>
</reference>
<dbReference type="Proteomes" id="UP000242561">
    <property type="component" value="Chromosome"/>
</dbReference>
<dbReference type="InterPro" id="IPR036388">
    <property type="entry name" value="WH-like_DNA-bd_sf"/>
</dbReference>
<organism evidence="1 2">
    <name type="scientific">Sphingorhabdus lutea</name>
    <dbReference type="NCBI Taxonomy" id="1913578"/>
    <lineage>
        <taxon>Bacteria</taxon>
        <taxon>Pseudomonadati</taxon>
        <taxon>Pseudomonadota</taxon>
        <taxon>Alphaproteobacteria</taxon>
        <taxon>Sphingomonadales</taxon>
        <taxon>Sphingomonadaceae</taxon>
        <taxon>Sphingorhabdus</taxon>
    </lineage>
</organism>
<dbReference type="KEGG" id="sphl:LPB140_07850"/>
<name>A0A1L3JC65_9SPHN</name>
<evidence type="ECO:0000313" key="1">
    <source>
        <dbReference type="EMBL" id="APG62720.1"/>
    </source>
</evidence>
<gene>
    <name evidence="1" type="ORF">LPB140_07850</name>
</gene>
<dbReference type="EMBL" id="CP018154">
    <property type="protein sequence ID" value="APG62720.1"/>
    <property type="molecule type" value="Genomic_DNA"/>
</dbReference>
<accession>A0A1L3JC65</accession>
<keyword evidence="2" id="KW-1185">Reference proteome</keyword>